<evidence type="ECO:0000313" key="6">
    <source>
        <dbReference type="EMBL" id="KRX21638.1"/>
    </source>
</evidence>
<dbReference type="OrthoDB" id="265717at2759"/>
<dbReference type="InterPro" id="IPR011990">
    <property type="entry name" value="TPR-like_helical_dom_sf"/>
</dbReference>
<keyword evidence="2 4" id="KW-0863">Zinc-finger</keyword>
<dbReference type="Gene3D" id="1.25.40.10">
    <property type="entry name" value="Tetratricopeptide repeat domain"/>
    <property type="match status" value="1"/>
</dbReference>
<dbReference type="GO" id="GO:0008270">
    <property type="term" value="F:zinc ion binding"/>
    <property type="evidence" value="ECO:0007669"/>
    <property type="project" value="UniProtKB-KW"/>
</dbReference>
<dbReference type="InterPro" id="IPR002893">
    <property type="entry name" value="Znf_MYND"/>
</dbReference>
<keyword evidence="6" id="KW-0808">Transferase</keyword>
<reference evidence="6 7" key="1">
    <citation type="submission" date="2015-01" db="EMBL/GenBank/DDBJ databases">
        <title>Evolution of Trichinella species and genotypes.</title>
        <authorList>
            <person name="Korhonen P.K."/>
            <person name="Edoardo P."/>
            <person name="Giuseppe L.R."/>
            <person name="Gasser R.B."/>
        </authorList>
    </citation>
    <scope>NUCLEOTIDE SEQUENCE [LARGE SCALE GENOMIC DNA]</scope>
    <source>
        <strain evidence="6">ISS37</strain>
    </source>
</reference>
<sequence>MTTDNNSSSLVFYPFAYALLDDHLDRRCWYCLSDEQNLLRCMRCRQALFCNEQCQRLGWWDHQAECGALKRAYPVVFDVEVRLLGRIAARHMQISSGKDAVDRENFYLNRQSARQLGDLWHHVGSMRENVEEMRKFRRIQASLERFYKAKYLPNEQTLFKLHSRNYINRHAIGDQLYLNEIGKGLYLDLCAYDHSCRPNAIYTCEGFVARLKALDDSVNLSDRKRTHTCYITPLDSRAERRRLLKESWYFDCFCERCTDPNDHLLTALKCNNCSTAVPIHNADNDKDLIDDSFFTCPKCKQRCFSRPDVEQALFKMIDIEKQLAKTGSETLSKSELDSMLLVCKSVLADENVFFAKLLQRKLQLIDCNDSKQLLETSLQALPCLRVCYPEMHPTLAYHYMTIGIYYKNLADCKTAMQYLNDALRRFRFTLGSNHLLTKQCEQLLDGNNRVD</sequence>
<comment type="caution">
    <text evidence="6">The sequence shown here is derived from an EMBL/GenBank/DDBJ whole genome shotgun (WGS) entry which is preliminary data.</text>
</comment>
<evidence type="ECO:0000259" key="5">
    <source>
        <dbReference type="PROSITE" id="PS50865"/>
    </source>
</evidence>
<evidence type="ECO:0000256" key="4">
    <source>
        <dbReference type="PROSITE-ProRule" id="PRU00134"/>
    </source>
</evidence>
<dbReference type="Proteomes" id="UP000054630">
    <property type="component" value="Unassembled WGS sequence"/>
</dbReference>
<feature type="domain" description="MYND-type" evidence="5">
    <location>
        <begin position="28"/>
        <end position="66"/>
    </location>
</feature>
<keyword evidence="1" id="KW-0479">Metal-binding</keyword>
<accession>A0A0V0S4C4</accession>
<keyword evidence="7" id="KW-1185">Reference proteome</keyword>
<dbReference type="GO" id="GO:0008168">
    <property type="term" value="F:methyltransferase activity"/>
    <property type="evidence" value="ECO:0007669"/>
    <property type="project" value="UniProtKB-KW"/>
</dbReference>
<dbReference type="Gene3D" id="6.10.140.2220">
    <property type="match status" value="1"/>
</dbReference>
<dbReference type="GO" id="GO:0005634">
    <property type="term" value="C:nucleus"/>
    <property type="evidence" value="ECO:0007669"/>
    <property type="project" value="TreeGrafter"/>
</dbReference>
<dbReference type="GO" id="GO:0032259">
    <property type="term" value="P:methylation"/>
    <property type="evidence" value="ECO:0007669"/>
    <property type="project" value="UniProtKB-KW"/>
</dbReference>
<dbReference type="SUPFAM" id="SSF144232">
    <property type="entry name" value="HIT/MYND zinc finger-like"/>
    <property type="match status" value="1"/>
</dbReference>
<evidence type="ECO:0000256" key="3">
    <source>
        <dbReference type="ARBA" id="ARBA00022833"/>
    </source>
</evidence>
<dbReference type="Gene3D" id="2.170.270.10">
    <property type="entry name" value="SET domain"/>
    <property type="match status" value="1"/>
</dbReference>
<dbReference type="InterPro" id="IPR046341">
    <property type="entry name" value="SET_dom_sf"/>
</dbReference>
<dbReference type="InterPro" id="IPR050869">
    <property type="entry name" value="H3K4_H4K5_MeTrfase"/>
</dbReference>
<dbReference type="Pfam" id="PF01753">
    <property type="entry name" value="zf-MYND"/>
    <property type="match status" value="1"/>
</dbReference>
<dbReference type="AlphaFoldDB" id="A0A0V0S4C4"/>
<evidence type="ECO:0000256" key="2">
    <source>
        <dbReference type="ARBA" id="ARBA00022771"/>
    </source>
</evidence>
<dbReference type="PANTHER" id="PTHR12197:SF241">
    <property type="entry name" value="MYND-TYPE DOMAIN-CONTAINING PROTEIN"/>
    <property type="match status" value="1"/>
</dbReference>
<dbReference type="PANTHER" id="PTHR12197">
    <property type="entry name" value="HISTONE-LYSINE N-METHYLTRANSFERASE SMYD"/>
    <property type="match status" value="1"/>
</dbReference>
<dbReference type="STRING" id="6336.A0A0V0S4C4"/>
<organism evidence="6 7">
    <name type="scientific">Trichinella nelsoni</name>
    <dbReference type="NCBI Taxonomy" id="6336"/>
    <lineage>
        <taxon>Eukaryota</taxon>
        <taxon>Metazoa</taxon>
        <taxon>Ecdysozoa</taxon>
        <taxon>Nematoda</taxon>
        <taxon>Enoplea</taxon>
        <taxon>Dorylaimia</taxon>
        <taxon>Trichinellida</taxon>
        <taxon>Trichinellidae</taxon>
        <taxon>Trichinella</taxon>
    </lineage>
</organism>
<keyword evidence="6" id="KW-0489">Methyltransferase</keyword>
<name>A0A0V0S4C4_9BILA</name>
<dbReference type="PROSITE" id="PS50865">
    <property type="entry name" value="ZF_MYND_2"/>
    <property type="match status" value="1"/>
</dbReference>
<dbReference type="EMBL" id="JYDL01000038">
    <property type="protein sequence ID" value="KRX21638.1"/>
    <property type="molecule type" value="Genomic_DNA"/>
</dbReference>
<evidence type="ECO:0000313" key="7">
    <source>
        <dbReference type="Proteomes" id="UP000054630"/>
    </source>
</evidence>
<dbReference type="Gene3D" id="1.10.220.160">
    <property type="match status" value="1"/>
</dbReference>
<protein>
    <submittedName>
        <fullName evidence="6">Histone-lysine N-methyltransferase SMYD3</fullName>
    </submittedName>
</protein>
<keyword evidence="3" id="KW-0862">Zinc</keyword>
<evidence type="ECO:0000256" key="1">
    <source>
        <dbReference type="ARBA" id="ARBA00022723"/>
    </source>
</evidence>
<proteinExistence type="predicted"/>
<gene>
    <name evidence="6" type="primary">SMYD3</name>
    <name evidence="6" type="ORF">T07_9101</name>
</gene>